<reference evidence="8" key="1">
    <citation type="submission" date="2021-01" db="EMBL/GenBank/DDBJ databases">
        <title>Fulvivirga kasyanovii gen. nov., sp nov., a novel member of the phylum Bacteroidetes isolated from seawater in a mussel farm.</title>
        <authorList>
            <person name="Zhao L.-H."/>
            <person name="Wang Z.-J."/>
        </authorList>
    </citation>
    <scope>NUCLEOTIDE SEQUENCE</scope>
    <source>
        <strain evidence="8">29W222</strain>
    </source>
</reference>
<dbReference type="SUPFAM" id="SSF56988">
    <property type="entry name" value="Anthrax protective antigen"/>
    <property type="match status" value="1"/>
</dbReference>
<evidence type="ECO:0000313" key="8">
    <source>
        <dbReference type="EMBL" id="MBL6449657.1"/>
    </source>
</evidence>
<dbReference type="Gene3D" id="2.60.60.40">
    <property type="match status" value="1"/>
</dbReference>
<dbReference type="GO" id="GO:0009986">
    <property type="term" value="C:cell surface"/>
    <property type="evidence" value="ECO:0007669"/>
    <property type="project" value="TreeGrafter"/>
</dbReference>
<dbReference type="AlphaFoldDB" id="A0A937KEE4"/>
<comment type="similarity">
    <text evidence="1">Belongs to the glycosyl hydrolase 5 (cellulase A) family.</text>
</comment>
<dbReference type="Gene3D" id="2.60.40.10">
    <property type="entry name" value="Immunoglobulins"/>
    <property type="match status" value="1"/>
</dbReference>
<dbReference type="InterPro" id="IPR017853">
    <property type="entry name" value="GH"/>
</dbReference>
<name>A0A937KEE4_9BACT</name>
<evidence type="ECO:0000256" key="6">
    <source>
        <dbReference type="ARBA" id="ARBA00023326"/>
    </source>
</evidence>
<dbReference type="RefSeq" id="WP_202859204.1">
    <property type="nucleotide sequence ID" value="NZ_JAEUGD010000067.1"/>
</dbReference>
<dbReference type="InterPro" id="IPR050386">
    <property type="entry name" value="Glycosyl_hydrolase_5"/>
</dbReference>
<dbReference type="Pfam" id="PF16841">
    <property type="entry name" value="CBM60"/>
    <property type="match status" value="1"/>
</dbReference>
<evidence type="ECO:0000256" key="1">
    <source>
        <dbReference type="ARBA" id="ARBA00005641"/>
    </source>
</evidence>
<dbReference type="PANTHER" id="PTHR31297:SF41">
    <property type="entry name" value="ENDOGLUCANASE, PUTATIVE (AFU_ORTHOLOGUE AFUA_5G01830)-RELATED"/>
    <property type="match status" value="1"/>
</dbReference>
<dbReference type="Gene3D" id="3.20.20.80">
    <property type="entry name" value="Glycosidases"/>
    <property type="match status" value="1"/>
</dbReference>
<evidence type="ECO:0000256" key="4">
    <source>
        <dbReference type="ARBA" id="ARBA00023277"/>
    </source>
</evidence>
<comment type="caution">
    <text evidence="8">The sequence shown here is derived from an EMBL/GenBank/DDBJ whole genome shotgun (WGS) entry which is preliminary data.</text>
</comment>
<keyword evidence="5" id="KW-0326">Glycosidase</keyword>
<evidence type="ECO:0000256" key="5">
    <source>
        <dbReference type="ARBA" id="ARBA00023295"/>
    </source>
</evidence>
<evidence type="ECO:0000259" key="7">
    <source>
        <dbReference type="PROSITE" id="PS51820"/>
    </source>
</evidence>
<sequence length="865" mass="94103">MIRTFSYDLLVFLLRARSTTAALLKAHFNSVRSLMLLVIGLLMSTTVFSQLPTASQVAANMKVGWNLGNTLEAIGGETNWGNPQANQQLMNGVKAAGFNTVRLPISWDQYADPNTHQIDAAWMSRVKQVVDYCINSNLYVIINIHWDNGWLENNVTTAQQQVVNEKQQAYWTQIANNFKNYDEHLLFASANEPDAENATEMSVLLSYHQTFVNAVRATGGNNSSRTLIVQGPRTDIGMTNDLMNTLPADQISNRMMVEVHYYDPYQFCLMSEDASWGNMFYYWGNGYHSTVNTSRNADWGEESHVDERFALMKSKFIDNGIPVIIGEFSATRRSGIPEESLHLASRRYYHKYVVQSAVSHGIIPVYWDHGGIESALFDRSTGNVVDQGNVDAIMEGVGASCTPSEITPYVQVNGGSWIQTSSGTLDAGGSIKFGPWPTQGGSWSWSGPNSFSANTREVTISNIQPSQAGDYVATYTNAQGCNSTHTFKVTVNGGTGGGSGTILREYWTGVSGTAISNLTSSSNYPNNPSGSEQLSSLEGPTNWGSNYGTRIRGYIHPATSGSYTFWIAGDDNTELYLGTDDNPGNKSRIAYVSGWTNPRQWTKYNTQQSASITLNAGQKYYVEVLHKEGSGGDNVAVAWQGPGISQQVIAGSYLSPYNAAGIVIRARGTKGDETIDLQVGGQTVATWTLTTSYANYTASGEGAVSVHFTNDNGGRDVQIDYVTIGGTTYQSENQSTNTGVWQNSSCGGSNSEWLHCAGYISYATSGGLSARVVQPESGKLTEADVAASGIVIYPNPSLEGNFSITIPKTMENATIGVFDNKGRLVHKKVVTASGTLNLKTQLREGVYLVTVTSEKVNYTKKLVVR</sequence>
<dbReference type="Pfam" id="PF00150">
    <property type="entry name" value="Cellulase"/>
    <property type="match status" value="1"/>
</dbReference>
<dbReference type="InterPro" id="IPR031768">
    <property type="entry name" value="CBM60_xylan-bd"/>
</dbReference>
<keyword evidence="9" id="KW-1185">Reference proteome</keyword>
<dbReference type="Pfam" id="PF07691">
    <property type="entry name" value="PA14"/>
    <property type="match status" value="1"/>
</dbReference>
<dbReference type="InterPro" id="IPR037524">
    <property type="entry name" value="PA14/GLEYA"/>
</dbReference>
<evidence type="ECO:0000256" key="3">
    <source>
        <dbReference type="ARBA" id="ARBA00023001"/>
    </source>
</evidence>
<organism evidence="8 9">
    <name type="scientific">Fulvivirga marina</name>
    <dbReference type="NCBI Taxonomy" id="2494733"/>
    <lineage>
        <taxon>Bacteria</taxon>
        <taxon>Pseudomonadati</taxon>
        <taxon>Bacteroidota</taxon>
        <taxon>Cytophagia</taxon>
        <taxon>Cytophagales</taxon>
        <taxon>Fulvivirgaceae</taxon>
        <taxon>Fulvivirga</taxon>
    </lineage>
</organism>
<keyword evidence="4" id="KW-0119">Carbohydrate metabolism</keyword>
<dbReference type="NCBIfam" id="TIGR04183">
    <property type="entry name" value="Por_Secre_tail"/>
    <property type="match status" value="1"/>
</dbReference>
<accession>A0A937KEE4</accession>
<dbReference type="InterPro" id="IPR011658">
    <property type="entry name" value="PA14_dom"/>
</dbReference>
<feature type="domain" description="PA14" evidence="7">
    <location>
        <begin position="497"/>
        <end position="653"/>
    </location>
</feature>
<keyword evidence="6" id="KW-0624">Polysaccharide degradation</keyword>
<proteinExistence type="inferred from homology"/>
<dbReference type="EMBL" id="JAEUGD010000067">
    <property type="protein sequence ID" value="MBL6449657.1"/>
    <property type="molecule type" value="Genomic_DNA"/>
</dbReference>
<dbReference type="SMART" id="SM00758">
    <property type="entry name" value="PA14"/>
    <property type="match status" value="1"/>
</dbReference>
<keyword evidence="2" id="KW-0378">Hydrolase</keyword>
<dbReference type="PANTHER" id="PTHR31297">
    <property type="entry name" value="GLUCAN ENDO-1,6-BETA-GLUCOSIDASE B"/>
    <property type="match status" value="1"/>
</dbReference>
<dbReference type="Proteomes" id="UP000614216">
    <property type="component" value="Unassembled WGS sequence"/>
</dbReference>
<evidence type="ECO:0000313" key="9">
    <source>
        <dbReference type="Proteomes" id="UP000614216"/>
    </source>
</evidence>
<dbReference type="SUPFAM" id="SSF51445">
    <property type="entry name" value="(Trans)glycosidases"/>
    <property type="match status" value="1"/>
</dbReference>
<dbReference type="GO" id="GO:0008422">
    <property type="term" value="F:beta-glucosidase activity"/>
    <property type="evidence" value="ECO:0007669"/>
    <property type="project" value="TreeGrafter"/>
</dbReference>
<protein>
    <submittedName>
        <fullName evidence="8">Cellulase family glycosylhydrolase</fullName>
    </submittedName>
</protein>
<dbReference type="Pfam" id="PF18962">
    <property type="entry name" value="Por_Secre_tail"/>
    <property type="match status" value="1"/>
</dbReference>
<dbReference type="InterPro" id="IPR026444">
    <property type="entry name" value="Secre_tail"/>
</dbReference>
<evidence type="ECO:0000256" key="2">
    <source>
        <dbReference type="ARBA" id="ARBA00022801"/>
    </source>
</evidence>
<dbReference type="InterPro" id="IPR013783">
    <property type="entry name" value="Ig-like_fold"/>
</dbReference>
<dbReference type="GO" id="GO:0005576">
    <property type="term" value="C:extracellular region"/>
    <property type="evidence" value="ECO:0007669"/>
    <property type="project" value="TreeGrafter"/>
</dbReference>
<gene>
    <name evidence="8" type="ORF">JMN32_25330</name>
</gene>
<dbReference type="PROSITE" id="PS51820">
    <property type="entry name" value="PA14"/>
    <property type="match status" value="1"/>
</dbReference>
<dbReference type="Gene3D" id="2.60.120.1560">
    <property type="match status" value="1"/>
</dbReference>
<keyword evidence="3" id="KW-0136">Cellulose degradation</keyword>
<dbReference type="InterPro" id="IPR001547">
    <property type="entry name" value="Glyco_hydro_5"/>
</dbReference>
<dbReference type="GO" id="GO:0030245">
    <property type="term" value="P:cellulose catabolic process"/>
    <property type="evidence" value="ECO:0007669"/>
    <property type="project" value="UniProtKB-KW"/>
</dbReference>